<name>A0A5C4V875_9ACTN</name>
<comment type="caution">
    <text evidence="2">The sequence shown here is derived from an EMBL/GenBank/DDBJ whole genome shotgun (WGS) entry which is preliminary data.</text>
</comment>
<dbReference type="EMBL" id="VDGT01000004">
    <property type="protein sequence ID" value="TNM32098.1"/>
    <property type="molecule type" value="Genomic_DNA"/>
</dbReference>
<feature type="region of interest" description="Disordered" evidence="1">
    <location>
        <begin position="75"/>
        <end position="105"/>
    </location>
</feature>
<gene>
    <name evidence="2" type="ORF">FH715_06735</name>
</gene>
<evidence type="ECO:0000313" key="3">
    <source>
        <dbReference type="Proteomes" id="UP000311713"/>
    </source>
</evidence>
<organism evidence="2 3">
    <name type="scientific">Streptomyces sedi</name>
    <dbReference type="NCBI Taxonomy" id="555059"/>
    <lineage>
        <taxon>Bacteria</taxon>
        <taxon>Bacillati</taxon>
        <taxon>Actinomycetota</taxon>
        <taxon>Actinomycetes</taxon>
        <taxon>Kitasatosporales</taxon>
        <taxon>Streptomycetaceae</taxon>
        <taxon>Streptomyces</taxon>
    </lineage>
</organism>
<reference evidence="2 3" key="1">
    <citation type="submission" date="2019-06" db="EMBL/GenBank/DDBJ databases">
        <title>Draft genome of Streptomyces sedi sp. JCM16909.</title>
        <authorList>
            <person name="Klykleung N."/>
            <person name="Tanasupawat S."/>
            <person name="Kudo T."/>
            <person name="Yuki M."/>
            <person name="Ohkuma M."/>
        </authorList>
    </citation>
    <scope>NUCLEOTIDE SEQUENCE [LARGE SCALE GENOMIC DNA]</scope>
    <source>
        <strain evidence="2 3">JCM 16909</strain>
    </source>
</reference>
<evidence type="ECO:0000313" key="2">
    <source>
        <dbReference type="EMBL" id="TNM32098.1"/>
    </source>
</evidence>
<dbReference type="OrthoDB" id="338520at2"/>
<protein>
    <submittedName>
        <fullName evidence="2">Uncharacterized protein</fullName>
    </submittedName>
</protein>
<sequence>MRLHEWLADWHRSHTAELARRGFSLEEPTASEPEAAKPSLTAYFESEDRGVQVTAWSSGEVQFSTVDYAAAAEPTHTYHESLSPEQLEDELNERLNWARPPDPRG</sequence>
<dbReference type="AlphaFoldDB" id="A0A5C4V875"/>
<evidence type="ECO:0000256" key="1">
    <source>
        <dbReference type="SAM" id="MobiDB-lite"/>
    </source>
</evidence>
<accession>A0A5C4V875</accession>
<dbReference type="Proteomes" id="UP000311713">
    <property type="component" value="Unassembled WGS sequence"/>
</dbReference>
<proteinExistence type="predicted"/>
<dbReference type="RefSeq" id="WP_139641784.1">
    <property type="nucleotide sequence ID" value="NZ_BAAAZS010000115.1"/>
</dbReference>
<keyword evidence="3" id="KW-1185">Reference proteome</keyword>